<sequence length="281" mass="30212">MKNYKFLIALAVSILCLSCSDDDSAISDPIFEFVSFQNETMTVNENGASIKPVPVVLSLLSYETSEDVTVTLGVVDTNVQEGTDYNLSSKSVVFKKGSFVSDTVYVSTIDNSIGADEERSFEINIESVSNPDIKIGLGIANPKKASLKVIIADDECTETTAVFNSGNLTNITEFGTHTITGTVSGDKMTLKGDLITYGAFPNATLDIVLTPISTGATKGSATFEDFGAGTDNDGYEYQFRQTGEGAYDVCSGEITISFNVYYEDGGSWVFWYASNNIITIP</sequence>
<organism evidence="5 6">
    <name type="scientific">Arenibacter antarcticus</name>
    <dbReference type="NCBI Taxonomy" id="2040469"/>
    <lineage>
        <taxon>Bacteria</taxon>
        <taxon>Pseudomonadati</taxon>
        <taxon>Bacteroidota</taxon>
        <taxon>Flavobacteriia</taxon>
        <taxon>Flavobacteriales</taxon>
        <taxon>Flavobacteriaceae</taxon>
        <taxon>Arenibacter</taxon>
    </lineage>
</organism>
<dbReference type="InterPro" id="IPR038081">
    <property type="entry name" value="CalX-like_sf"/>
</dbReference>
<accession>A0ABW5VGK6</accession>
<gene>
    <name evidence="5" type="ORF">ACFS1K_13595</name>
</gene>
<dbReference type="EMBL" id="JBHUOK010000030">
    <property type="protein sequence ID" value="MFD2790803.1"/>
    <property type="molecule type" value="Genomic_DNA"/>
</dbReference>
<evidence type="ECO:0000256" key="3">
    <source>
        <dbReference type="ARBA" id="ARBA00022837"/>
    </source>
</evidence>
<evidence type="ECO:0000259" key="4">
    <source>
        <dbReference type="Pfam" id="PF03160"/>
    </source>
</evidence>
<dbReference type="Proteomes" id="UP001597532">
    <property type="component" value="Unassembled WGS sequence"/>
</dbReference>
<dbReference type="Gene3D" id="2.60.40.2030">
    <property type="match status" value="1"/>
</dbReference>
<evidence type="ECO:0000256" key="2">
    <source>
        <dbReference type="ARBA" id="ARBA00022737"/>
    </source>
</evidence>
<keyword evidence="2" id="KW-0677">Repeat</keyword>
<protein>
    <submittedName>
        <fullName evidence="5">Calx-beta domain-containing protein</fullName>
    </submittedName>
</protein>
<evidence type="ECO:0000256" key="1">
    <source>
        <dbReference type="ARBA" id="ARBA00022729"/>
    </source>
</evidence>
<dbReference type="Pfam" id="PF03160">
    <property type="entry name" value="Calx-beta"/>
    <property type="match status" value="1"/>
</dbReference>
<evidence type="ECO:0000313" key="6">
    <source>
        <dbReference type="Proteomes" id="UP001597532"/>
    </source>
</evidence>
<proteinExistence type="predicted"/>
<name>A0ABW5VGK6_9FLAO</name>
<evidence type="ECO:0000313" key="5">
    <source>
        <dbReference type="EMBL" id="MFD2790803.1"/>
    </source>
</evidence>
<feature type="domain" description="Calx-beta" evidence="4">
    <location>
        <begin position="34"/>
        <end position="154"/>
    </location>
</feature>
<reference evidence="6" key="1">
    <citation type="journal article" date="2019" name="Int. J. Syst. Evol. Microbiol.">
        <title>The Global Catalogue of Microorganisms (GCM) 10K type strain sequencing project: providing services to taxonomists for standard genome sequencing and annotation.</title>
        <authorList>
            <consortium name="The Broad Institute Genomics Platform"/>
            <consortium name="The Broad Institute Genome Sequencing Center for Infectious Disease"/>
            <person name="Wu L."/>
            <person name="Ma J."/>
        </authorList>
    </citation>
    <scope>NUCLEOTIDE SEQUENCE [LARGE SCALE GENOMIC DNA]</scope>
    <source>
        <strain evidence="6">KCTC 52924</strain>
    </source>
</reference>
<keyword evidence="1" id="KW-0732">Signal</keyword>
<dbReference type="InterPro" id="IPR003644">
    <property type="entry name" value="Calx_beta"/>
</dbReference>
<keyword evidence="6" id="KW-1185">Reference proteome</keyword>
<keyword evidence="3" id="KW-0106">Calcium</keyword>
<dbReference type="RefSeq" id="WP_251806500.1">
    <property type="nucleotide sequence ID" value="NZ_CP166679.1"/>
</dbReference>
<comment type="caution">
    <text evidence="5">The sequence shown here is derived from an EMBL/GenBank/DDBJ whole genome shotgun (WGS) entry which is preliminary data.</text>
</comment>
<dbReference type="SUPFAM" id="SSF141072">
    <property type="entry name" value="CalX-like"/>
    <property type="match status" value="1"/>
</dbReference>